<dbReference type="EMBL" id="MU865002">
    <property type="protein sequence ID" value="KAK4460911.1"/>
    <property type="molecule type" value="Genomic_DNA"/>
</dbReference>
<feature type="domain" description="Cyclin-like" evidence="5">
    <location>
        <begin position="67"/>
        <end position="189"/>
    </location>
</feature>
<dbReference type="PANTHER" id="PTHR10026">
    <property type="entry name" value="CYCLIN"/>
    <property type="match status" value="1"/>
</dbReference>
<dbReference type="GO" id="GO:0016538">
    <property type="term" value="F:cyclin-dependent protein serine/threonine kinase regulator activity"/>
    <property type="evidence" value="ECO:0007669"/>
    <property type="project" value="InterPro"/>
</dbReference>
<name>A0AAV9HPN3_9PEZI</name>
<dbReference type="AlphaFoldDB" id="A0AAV9HPN3"/>
<evidence type="ECO:0000313" key="7">
    <source>
        <dbReference type="Proteomes" id="UP001321749"/>
    </source>
</evidence>
<dbReference type="GO" id="GO:0006357">
    <property type="term" value="P:regulation of transcription by RNA polymerase II"/>
    <property type="evidence" value="ECO:0007669"/>
    <property type="project" value="InterPro"/>
</dbReference>
<comment type="caution">
    <text evidence="6">The sequence shown here is derived from an EMBL/GenBank/DDBJ whole genome shotgun (WGS) entry which is preliminary data.</text>
</comment>
<protein>
    <recommendedName>
        <fullName evidence="2">RNA polymerase II holoenzyme cyclin-like subunit</fullName>
    </recommendedName>
</protein>
<evidence type="ECO:0000256" key="2">
    <source>
        <dbReference type="ARBA" id="ARBA00014912"/>
    </source>
</evidence>
<reference evidence="6" key="2">
    <citation type="submission" date="2023-06" db="EMBL/GenBank/DDBJ databases">
        <authorList>
            <consortium name="Lawrence Berkeley National Laboratory"/>
            <person name="Mondo S.J."/>
            <person name="Hensen N."/>
            <person name="Bonometti L."/>
            <person name="Westerberg I."/>
            <person name="Brannstrom I.O."/>
            <person name="Guillou S."/>
            <person name="Cros-Aarteil S."/>
            <person name="Calhoun S."/>
            <person name="Haridas S."/>
            <person name="Kuo A."/>
            <person name="Pangilinan J."/>
            <person name="Riley R."/>
            <person name="Labutti K."/>
            <person name="Andreopoulos B."/>
            <person name="Lipzen A."/>
            <person name="Chen C."/>
            <person name="Yanf M."/>
            <person name="Daum C."/>
            <person name="Ng V."/>
            <person name="Clum A."/>
            <person name="Steindorff A."/>
            <person name="Ohm R."/>
            <person name="Martin F."/>
            <person name="Silar P."/>
            <person name="Natvig D."/>
            <person name="Lalanne C."/>
            <person name="Gautier V."/>
            <person name="Ament-Velasquez S.L."/>
            <person name="Kruys A."/>
            <person name="Hutchinson M.I."/>
            <person name="Powell A.J."/>
            <person name="Barry K."/>
            <person name="Miller A.N."/>
            <person name="Grigoriev I.V."/>
            <person name="Debuchy R."/>
            <person name="Gladieux P."/>
            <person name="Thoren M.H."/>
            <person name="Johannesson H."/>
        </authorList>
    </citation>
    <scope>NUCLEOTIDE SEQUENCE</scope>
    <source>
        <strain evidence="6">PSN324</strain>
    </source>
</reference>
<proteinExistence type="inferred from homology"/>
<evidence type="ECO:0000256" key="4">
    <source>
        <dbReference type="SAM" id="MobiDB-lite"/>
    </source>
</evidence>
<dbReference type="SUPFAM" id="SSF47954">
    <property type="entry name" value="Cyclin-like"/>
    <property type="match status" value="2"/>
</dbReference>
<dbReference type="InterPro" id="IPR036915">
    <property type="entry name" value="Cyclin-like_sf"/>
</dbReference>
<dbReference type="Pfam" id="PF00134">
    <property type="entry name" value="Cyclin_N"/>
    <property type="match status" value="1"/>
</dbReference>
<accession>A0AAV9HPN3</accession>
<feature type="compositionally biased region" description="Basic residues" evidence="4">
    <location>
        <begin position="419"/>
        <end position="440"/>
    </location>
</feature>
<evidence type="ECO:0000256" key="3">
    <source>
        <dbReference type="RuleBase" id="RU000383"/>
    </source>
</evidence>
<feature type="region of interest" description="Disordered" evidence="4">
    <location>
        <begin position="326"/>
        <end position="349"/>
    </location>
</feature>
<feature type="region of interest" description="Disordered" evidence="4">
    <location>
        <begin position="383"/>
        <end position="440"/>
    </location>
</feature>
<dbReference type="InterPro" id="IPR013763">
    <property type="entry name" value="Cyclin-like_dom"/>
</dbReference>
<dbReference type="InterPro" id="IPR043198">
    <property type="entry name" value="Cyclin/Ssn8"/>
</dbReference>
<sequence>MAPPLTKPSAPATNGQASDDDPNKLGPPSGLSSIRTQYTSEQRLQQQLKSISYDVAREDSYRIKGIQLIDNVREALQLPVKTFDSAAVYYHKFRMRFPSSEYNYEDVALACLFTACKAEDTIKKSRDILCTAHNLRTPHDQRTPDDARFNDPSRFTIGLERHILETIGFDFRVQYPQKLLIKMVREIYPPSNPEKRDEGRKFLRIAYDMSIDLHKTFAPLKQTTFTLVLAIIELTARLMTDVSLDPIKMLQQNAAAYVDRHCVIETMLDLMDLYTQFTKSTKVGGCFEVQRLMSVKIDINDMVTAGSYQRYHGWCDKCSAELGDAPTATPGSATSPATTGSASVKRKRDEAAGGGTLRFVFDAEAARKERDLVSEYQVDEYEEYEVEVEEAIPEPETRPPGRNNHHSQRGHYNDWSYHRNNRHSGHHNDRHRGRRGHGGY</sequence>
<feature type="compositionally biased region" description="Acidic residues" evidence="4">
    <location>
        <begin position="383"/>
        <end position="393"/>
    </location>
</feature>
<gene>
    <name evidence="6" type="ORF">QBC42DRAFT_271400</name>
</gene>
<feature type="compositionally biased region" description="Low complexity" evidence="4">
    <location>
        <begin position="326"/>
        <end position="343"/>
    </location>
</feature>
<reference evidence="6" key="1">
    <citation type="journal article" date="2023" name="Mol. Phylogenet. Evol.">
        <title>Genome-scale phylogeny and comparative genomics of the fungal order Sordariales.</title>
        <authorList>
            <person name="Hensen N."/>
            <person name="Bonometti L."/>
            <person name="Westerberg I."/>
            <person name="Brannstrom I.O."/>
            <person name="Guillou S."/>
            <person name="Cros-Aarteil S."/>
            <person name="Calhoun S."/>
            <person name="Haridas S."/>
            <person name="Kuo A."/>
            <person name="Mondo S."/>
            <person name="Pangilinan J."/>
            <person name="Riley R."/>
            <person name="LaButti K."/>
            <person name="Andreopoulos B."/>
            <person name="Lipzen A."/>
            <person name="Chen C."/>
            <person name="Yan M."/>
            <person name="Daum C."/>
            <person name="Ng V."/>
            <person name="Clum A."/>
            <person name="Steindorff A."/>
            <person name="Ohm R.A."/>
            <person name="Martin F."/>
            <person name="Silar P."/>
            <person name="Natvig D.O."/>
            <person name="Lalanne C."/>
            <person name="Gautier V."/>
            <person name="Ament-Velasquez S.L."/>
            <person name="Kruys A."/>
            <person name="Hutchinson M.I."/>
            <person name="Powell A.J."/>
            <person name="Barry K."/>
            <person name="Miller A.N."/>
            <person name="Grigoriev I.V."/>
            <person name="Debuchy R."/>
            <person name="Gladieux P."/>
            <person name="Hiltunen Thoren M."/>
            <person name="Johannesson H."/>
        </authorList>
    </citation>
    <scope>NUCLEOTIDE SEQUENCE</scope>
    <source>
        <strain evidence="6">PSN324</strain>
    </source>
</reference>
<dbReference type="SMART" id="SM00385">
    <property type="entry name" value="CYCLIN"/>
    <property type="match status" value="1"/>
</dbReference>
<evidence type="ECO:0000313" key="6">
    <source>
        <dbReference type="EMBL" id="KAK4460911.1"/>
    </source>
</evidence>
<evidence type="ECO:0000256" key="1">
    <source>
        <dbReference type="ARBA" id="ARBA00008638"/>
    </source>
</evidence>
<keyword evidence="7" id="KW-1185">Reference proteome</keyword>
<dbReference type="Gene3D" id="1.10.472.10">
    <property type="entry name" value="Cyclin-like"/>
    <property type="match status" value="1"/>
</dbReference>
<evidence type="ECO:0000259" key="5">
    <source>
        <dbReference type="SMART" id="SM00385"/>
    </source>
</evidence>
<keyword evidence="3" id="KW-0195">Cyclin</keyword>
<comment type="similarity">
    <text evidence="1">Belongs to the cyclin family. Cyclin C subfamily.</text>
</comment>
<organism evidence="6 7">
    <name type="scientific">Cladorrhinum samala</name>
    <dbReference type="NCBI Taxonomy" id="585594"/>
    <lineage>
        <taxon>Eukaryota</taxon>
        <taxon>Fungi</taxon>
        <taxon>Dikarya</taxon>
        <taxon>Ascomycota</taxon>
        <taxon>Pezizomycotina</taxon>
        <taxon>Sordariomycetes</taxon>
        <taxon>Sordariomycetidae</taxon>
        <taxon>Sordariales</taxon>
        <taxon>Podosporaceae</taxon>
        <taxon>Cladorrhinum</taxon>
    </lineage>
</organism>
<dbReference type="Proteomes" id="UP001321749">
    <property type="component" value="Unassembled WGS sequence"/>
</dbReference>
<dbReference type="InterPro" id="IPR006671">
    <property type="entry name" value="Cyclin_N"/>
</dbReference>
<feature type="region of interest" description="Disordered" evidence="4">
    <location>
        <begin position="1"/>
        <end position="34"/>
    </location>
</feature>